<protein>
    <recommendedName>
        <fullName evidence="3">Phosphoglycerate mutase</fullName>
    </recommendedName>
</protein>
<gene>
    <name evidence="1" type="ORF">GCM10023332_17130</name>
</gene>
<reference evidence="2" key="1">
    <citation type="journal article" date="2019" name="Int. J. Syst. Evol. Microbiol.">
        <title>The Global Catalogue of Microorganisms (GCM) 10K type strain sequencing project: providing services to taxonomists for standard genome sequencing and annotation.</title>
        <authorList>
            <consortium name="The Broad Institute Genomics Platform"/>
            <consortium name="The Broad Institute Genome Sequencing Center for Infectious Disease"/>
            <person name="Wu L."/>
            <person name="Ma J."/>
        </authorList>
    </citation>
    <scope>NUCLEOTIDE SEQUENCE [LARGE SCALE GENOMIC DNA]</scope>
    <source>
        <strain evidence="2">JCM 18392</strain>
    </source>
</reference>
<keyword evidence="2" id="KW-1185">Reference proteome</keyword>
<accession>A0ABP9E191</accession>
<dbReference type="EMBL" id="BAABJY010000002">
    <property type="protein sequence ID" value="GAA4865540.1"/>
    <property type="molecule type" value="Genomic_DNA"/>
</dbReference>
<dbReference type="Proteomes" id="UP001501323">
    <property type="component" value="Unassembled WGS sequence"/>
</dbReference>
<comment type="caution">
    <text evidence="1">The sequence shown here is derived from an EMBL/GenBank/DDBJ whole genome shotgun (WGS) entry which is preliminary data.</text>
</comment>
<evidence type="ECO:0008006" key="3">
    <source>
        <dbReference type="Google" id="ProtNLM"/>
    </source>
</evidence>
<sequence length="314" mass="34523">MVRATFLLPDGASYGAQRLSQATARTLGRANGPIATTPGRRAQLRRHFALPPGDWPLAALSRQGDVGDAAGAVWLRADPAFLRPDINGVRLVAHGPALGLDDDERRVLLSVLKPLFDEARMALDAPDPHRWYLRLPPDATPPAFSDPGEALGEDYLDHLVEGGDGRQWRALLNEVQVALHHHPSNAMRVARGQPPVNALWFWGGGSLPEATATPLPQHAAVHGDDTSLRALAAPGRLQALPEQYPREAGDALYDLASSRDLAWLDANWLQPALETLDSGAIEALELDLQDGRAWTLRRNDRWRFWRRPLPRMSE</sequence>
<evidence type="ECO:0000313" key="2">
    <source>
        <dbReference type="Proteomes" id="UP001501323"/>
    </source>
</evidence>
<dbReference type="PIRSF" id="PIRSF015283">
    <property type="entry name" value="Regulatory_RpfE"/>
    <property type="match status" value="1"/>
</dbReference>
<proteinExistence type="predicted"/>
<name>A0ABP9E191_9GAMM</name>
<evidence type="ECO:0000313" key="1">
    <source>
        <dbReference type="EMBL" id="GAA4865540.1"/>
    </source>
</evidence>
<dbReference type="InterPro" id="IPR016631">
    <property type="entry name" value="Regulatory_RpfE"/>
</dbReference>
<organism evidence="1 2">
    <name type="scientific">Luteimonas vadosa</name>
    <dbReference type="NCBI Taxonomy" id="1165507"/>
    <lineage>
        <taxon>Bacteria</taxon>
        <taxon>Pseudomonadati</taxon>
        <taxon>Pseudomonadota</taxon>
        <taxon>Gammaproteobacteria</taxon>
        <taxon>Lysobacterales</taxon>
        <taxon>Lysobacteraceae</taxon>
        <taxon>Luteimonas</taxon>
    </lineage>
</organism>